<dbReference type="STRING" id="145388.A0A0D2J7L2"/>
<reference evidence="2 3" key="1">
    <citation type="journal article" date="2013" name="BMC Genomics">
        <title>Reconstruction of the lipid metabolism for the microalga Monoraphidium neglectum from its genome sequence reveals characteristics suitable for biofuel production.</title>
        <authorList>
            <person name="Bogen C."/>
            <person name="Al-Dilaimi A."/>
            <person name="Albersmeier A."/>
            <person name="Wichmann J."/>
            <person name="Grundmann M."/>
            <person name="Rupp O."/>
            <person name="Lauersen K.J."/>
            <person name="Blifernez-Klassen O."/>
            <person name="Kalinowski J."/>
            <person name="Goesmann A."/>
            <person name="Mussgnug J.H."/>
            <person name="Kruse O."/>
        </authorList>
    </citation>
    <scope>NUCLEOTIDE SEQUENCE [LARGE SCALE GENOMIC DNA]</scope>
    <source>
        <strain evidence="2 3">SAG 48.87</strain>
    </source>
</reference>
<dbReference type="PANTHER" id="PTHR43242">
    <property type="entry name" value="NAD(P)-BINDING ROSSMANN-FOLD SUPERFAMILY PROTEIN"/>
    <property type="match status" value="1"/>
</dbReference>
<dbReference type="KEGG" id="mng:MNEG_12174"/>
<name>A0A0D2J7L2_9CHLO</name>
<evidence type="ECO:0000313" key="3">
    <source>
        <dbReference type="Proteomes" id="UP000054498"/>
    </source>
</evidence>
<evidence type="ECO:0000259" key="1">
    <source>
        <dbReference type="Pfam" id="PF04321"/>
    </source>
</evidence>
<keyword evidence="3" id="KW-1185">Reference proteome</keyword>
<keyword evidence="2" id="KW-0560">Oxidoreductase</keyword>
<sequence>MKELTIFVTGGSGYLGSHLIAHLQHEGGYRIGYSFLTNDVPPGTFGDAHGCRVDLATGEGLDSAFEALGPVDVVVNTAAISQPALCEKDYARARAANVPEKLLDALERQRRASGVEALLVHISTDQVYEGSRAHWSEADPTAPVNAYGRSKLEAEEIIRARWPRAVVLRASLIYGPQPPFPVGRPLFVQFVEDSLRQGKPTKFFADEFRCPVFVFDICRVVAHLARLPPGAPAHNTYNLGGPDRMSRVDMAVAVARHFGYDLGAIVSIPSAEAGDRGYQSPPDISMVMDRLRQDLPSITLTSFAQGLALIFPNPPKQ</sequence>
<dbReference type="GeneID" id="25729510"/>
<gene>
    <name evidence="2" type="ORF">MNEG_12174</name>
</gene>
<dbReference type="Proteomes" id="UP000054498">
    <property type="component" value="Unassembled WGS sequence"/>
</dbReference>
<proteinExistence type="predicted"/>
<protein>
    <submittedName>
        <fullName evidence="2">dTDP-4-dehydrorhamnose reductase</fullName>
        <ecNumber evidence="2">1.1.1.133</ecNumber>
    </submittedName>
</protein>
<dbReference type="EC" id="1.1.1.133" evidence="2"/>
<dbReference type="Pfam" id="PF04321">
    <property type="entry name" value="RmlD_sub_bind"/>
    <property type="match status" value="1"/>
</dbReference>
<evidence type="ECO:0000313" key="2">
    <source>
        <dbReference type="EMBL" id="KIY95787.1"/>
    </source>
</evidence>
<dbReference type="RefSeq" id="XP_013894807.1">
    <property type="nucleotide sequence ID" value="XM_014039353.1"/>
</dbReference>
<feature type="domain" description="RmlD-like substrate binding" evidence="1">
    <location>
        <begin position="5"/>
        <end position="293"/>
    </location>
</feature>
<dbReference type="OrthoDB" id="6235964at2759"/>
<dbReference type="GO" id="GO:0008831">
    <property type="term" value="F:dTDP-4-dehydrorhamnose reductase activity"/>
    <property type="evidence" value="ECO:0007669"/>
    <property type="project" value="UniProtKB-EC"/>
</dbReference>
<dbReference type="InterPro" id="IPR029903">
    <property type="entry name" value="RmlD-like-bd"/>
</dbReference>
<dbReference type="AlphaFoldDB" id="A0A0D2J7L2"/>
<accession>A0A0D2J7L2</accession>
<dbReference type="EMBL" id="KK103323">
    <property type="protein sequence ID" value="KIY95787.1"/>
    <property type="molecule type" value="Genomic_DNA"/>
</dbReference>
<dbReference type="PANTHER" id="PTHR43242:SF1">
    <property type="entry name" value="NAD(P)-BINDING ROSSMANN-FOLD SUPERFAMILY PROTEIN"/>
    <property type="match status" value="1"/>
</dbReference>
<dbReference type="CDD" id="cd05254">
    <property type="entry name" value="dTDP_HR_like_SDR_e"/>
    <property type="match status" value="1"/>
</dbReference>
<organism evidence="2 3">
    <name type="scientific">Monoraphidium neglectum</name>
    <dbReference type="NCBI Taxonomy" id="145388"/>
    <lineage>
        <taxon>Eukaryota</taxon>
        <taxon>Viridiplantae</taxon>
        <taxon>Chlorophyta</taxon>
        <taxon>core chlorophytes</taxon>
        <taxon>Chlorophyceae</taxon>
        <taxon>CS clade</taxon>
        <taxon>Sphaeropleales</taxon>
        <taxon>Selenastraceae</taxon>
        <taxon>Monoraphidium</taxon>
    </lineage>
</organism>
<dbReference type="Gene3D" id="3.40.50.720">
    <property type="entry name" value="NAD(P)-binding Rossmann-like Domain"/>
    <property type="match status" value="1"/>
</dbReference>
<dbReference type="InterPro" id="IPR036291">
    <property type="entry name" value="NAD(P)-bd_dom_sf"/>
</dbReference>
<dbReference type="SUPFAM" id="SSF51735">
    <property type="entry name" value="NAD(P)-binding Rossmann-fold domains"/>
    <property type="match status" value="1"/>
</dbReference>